<organism evidence="2 3">
    <name type="scientific">Eragrostis curvula</name>
    <name type="common">weeping love grass</name>
    <dbReference type="NCBI Taxonomy" id="38414"/>
    <lineage>
        <taxon>Eukaryota</taxon>
        <taxon>Viridiplantae</taxon>
        <taxon>Streptophyta</taxon>
        <taxon>Embryophyta</taxon>
        <taxon>Tracheophyta</taxon>
        <taxon>Spermatophyta</taxon>
        <taxon>Magnoliopsida</taxon>
        <taxon>Liliopsida</taxon>
        <taxon>Poales</taxon>
        <taxon>Poaceae</taxon>
        <taxon>PACMAD clade</taxon>
        <taxon>Chloridoideae</taxon>
        <taxon>Eragrostideae</taxon>
        <taxon>Eragrostidinae</taxon>
        <taxon>Eragrostis</taxon>
    </lineage>
</organism>
<feature type="compositionally biased region" description="Basic and acidic residues" evidence="1">
    <location>
        <begin position="106"/>
        <end position="116"/>
    </location>
</feature>
<evidence type="ECO:0000313" key="3">
    <source>
        <dbReference type="Proteomes" id="UP000324897"/>
    </source>
</evidence>
<sequence>MEQLIFKKVPPAAHRSGKPPPPRSPLPLSEQAAVPGVMADRQQLVVAVGAGEGAVARGEVVGGAAGDGVGAEAGAGAGGRRAPGAARVCTTHMLPWKKPNPNHHQKPVDGKSKKNVKEEDFQEITLTRKFRVDDEGVNFQNEKLIKIFNDLIKIGQRYSEITKVVGKKQTNEMEILKNNFAEVVKKVKPQEAAVIKSGGQPFPLPGPMFSKLPNELKHLMKVRGRRHFASTDPQPIHPNLRAKKSIGEVQMAGVAALRRRSLWAAASCDDAGFGAGFGLEGLNLSEAAVVDKEGLVKGRPAAKEEVAAPAIYESKSKAGDGRNVGEKAADAVAESGGEGNEAPAWNGLWKLPDEEVQWVLSWKRTHLTSGEVPADGVEAFEALGDTFEEYQKWMRREYEENGGVVLVDDDYVARREEHYKWVKELVAADEELAVEWDESDIAYWNISDRLSDFYDSDVDDEEEVAQEAETN</sequence>
<evidence type="ECO:0000313" key="2">
    <source>
        <dbReference type="EMBL" id="TVT99403.1"/>
    </source>
</evidence>
<proteinExistence type="predicted"/>
<evidence type="ECO:0000256" key="1">
    <source>
        <dbReference type="SAM" id="MobiDB-lite"/>
    </source>
</evidence>
<gene>
    <name evidence="2" type="ORF">EJB05_55223</name>
</gene>
<keyword evidence="3" id="KW-1185">Reference proteome</keyword>
<dbReference type="AlphaFoldDB" id="A0A5J9SKB2"/>
<accession>A0A5J9SKB2</accession>
<reference evidence="2 3" key="1">
    <citation type="journal article" date="2019" name="Sci. Rep.">
        <title>A high-quality genome of Eragrostis curvula grass provides insights into Poaceae evolution and supports new strategies to enhance forage quality.</title>
        <authorList>
            <person name="Carballo J."/>
            <person name="Santos B.A.C.M."/>
            <person name="Zappacosta D."/>
            <person name="Garbus I."/>
            <person name="Selva J.P."/>
            <person name="Gallo C.A."/>
            <person name="Diaz A."/>
            <person name="Albertini E."/>
            <person name="Caccamo M."/>
            <person name="Echenique V."/>
        </authorList>
    </citation>
    <scope>NUCLEOTIDE SEQUENCE [LARGE SCALE GENOMIC DNA]</scope>
    <source>
        <strain evidence="3">cv. Victoria</strain>
        <tissue evidence="2">Leaf</tissue>
    </source>
</reference>
<dbReference type="EMBL" id="RWGY01000722">
    <property type="protein sequence ID" value="TVT99403.1"/>
    <property type="molecule type" value="Genomic_DNA"/>
</dbReference>
<feature type="region of interest" description="Disordered" evidence="1">
    <location>
        <begin position="1"/>
        <end position="29"/>
    </location>
</feature>
<comment type="caution">
    <text evidence="2">The sequence shown here is derived from an EMBL/GenBank/DDBJ whole genome shotgun (WGS) entry which is preliminary data.</text>
</comment>
<name>A0A5J9SKB2_9POAL</name>
<protein>
    <submittedName>
        <fullName evidence="2">Uncharacterized protein</fullName>
    </submittedName>
</protein>
<feature type="region of interest" description="Disordered" evidence="1">
    <location>
        <begin position="94"/>
        <end position="116"/>
    </location>
</feature>
<dbReference type="Gramene" id="TVT99403">
    <property type="protein sequence ID" value="TVT99403"/>
    <property type="gene ID" value="EJB05_55223"/>
</dbReference>
<dbReference type="PANTHER" id="PTHR35166">
    <property type="entry name" value="OS05G0193700 PROTEIN-RELATED"/>
    <property type="match status" value="1"/>
</dbReference>
<dbReference type="PANTHER" id="PTHR35166:SF20">
    <property type="entry name" value="EXPRESSED PROTEIN"/>
    <property type="match status" value="1"/>
</dbReference>
<dbReference type="OrthoDB" id="10644060at2759"/>
<dbReference type="Proteomes" id="UP000324897">
    <property type="component" value="Unassembled WGS sequence"/>
</dbReference>